<comment type="caution">
    <text evidence="6">The sequence shown here is derived from an EMBL/GenBank/DDBJ whole genome shotgun (WGS) entry which is preliminary data.</text>
</comment>
<evidence type="ECO:0000256" key="1">
    <source>
        <dbReference type="ARBA" id="ARBA00001961"/>
    </source>
</evidence>
<dbReference type="InterPro" id="IPR042098">
    <property type="entry name" value="TauD-like_sf"/>
</dbReference>
<evidence type="ECO:0000256" key="4">
    <source>
        <dbReference type="ARBA" id="ARBA00023002"/>
    </source>
</evidence>
<dbReference type="Proteomes" id="UP000283895">
    <property type="component" value="Unassembled WGS sequence"/>
</dbReference>
<feature type="domain" description="TauD/TfdA-like" evidence="5">
    <location>
        <begin position="45"/>
        <end position="321"/>
    </location>
</feature>
<protein>
    <recommendedName>
        <fullName evidence="5">TauD/TfdA-like domain-containing protein</fullName>
    </recommendedName>
</protein>
<organism evidence="6 7">
    <name type="scientific">Cytospora schulzeri</name>
    <dbReference type="NCBI Taxonomy" id="448051"/>
    <lineage>
        <taxon>Eukaryota</taxon>
        <taxon>Fungi</taxon>
        <taxon>Dikarya</taxon>
        <taxon>Ascomycota</taxon>
        <taxon>Pezizomycotina</taxon>
        <taxon>Sordariomycetes</taxon>
        <taxon>Sordariomycetidae</taxon>
        <taxon>Diaporthales</taxon>
        <taxon>Cytosporaceae</taxon>
        <taxon>Cytospora</taxon>
    </lineage>
</organism>
<dbReference type="GO" id="GO:0005739">
    <property type="term" value="C:mitochondrion"/>
    <property type="evidence" value="ECO:0007669"/>
    <property type="project" value="TreeGrafter"/>
</dbReference>
<dbReference type="InterPro" id="IPR003819">
    <property type="entry name" value="TauD/TfdA-like"/>
</dbReference>
<keyword evidence="4" id="KW-0560">Oxidoreductase</keyword>
<dbReference type="GO" id="GO:0045329">
    <property type="term" value="P:carnitine biosynthetic process"/>
    <property type="evidence" value="ECO:0007669"/>
    <property type="project" value="UniProtKB-KW"/>
</dbReference>
<evidence type="ECO:0000313" key="7">
    <source>
        <dbReference type="Proteomes" id="UP000283895"/>
    </source>
</evidence>
<accession>A0A423WZE1</accession>
<evidence type="ECO:0000256" key="2">
    <source>
        <dbReference type="ARBA" id="ARBA00005022"/>
    </source>
</evidence>
<comment type="cofactor">
    <cofactor evidence="1">
        <name>L-ascorbate</name>
        <dbReference type="ChEBI" id="CHEBI:38290"/>
    </cofactor>
</comment>
<dbReference type="SUPFAM" id="SSF51197">
    <property type="entry name" value="Clavaminate synthase-like"/>
    <property type="match status" value="1"/>
</dbReference>
<evidence type="ECO:0000259" key="5">
    <source>
        <dbReference type="Pfam" id="PF02668"/>
    </source>
</evidence>
<dbReference type="STRING" id="356882.A0A423WZE1"/>
<dbReference type="PANTHER" id="PTHR10696">
    <property type="entry name" value="GAMMA-BUTYROBETAINE HYDROXYLASE-RELATED"/>
    <property type="match status" value="1"/>
</dbReference>
<dbReference type="AlphaFoldDB" id="A0A423WZE1"/>
<dbReference type="Pfam" id="PF02668">
    <property type="entry name" value="TauD"/>
    <property type="match status" value="1"/>
</dbReference>
<proteinExistence type="predicted"/>
<dbReference type="EMBL" id="LKEA01000005">
    <property type="protein sequence ID" value="ROW08930.1"/>
    <property type="molecule type" value="Genomic_DNA"/>
</dbReference>
<keyword evidence="3" id="KW-0124">Carnitine biosynthesis</keyword>
<dbReference type="OrthoDB" id="408743at2759"/>
<keyword evidence="7" id="KW-1185">Reference proteome</keyword>
<sequence length="348" mass="39586">MEETGVTITWAPDHHESFYSWTFLEHYLHNNGRKRTVNRQTWGARIRENPPSVGFPEVMNSDSGMAKMTDLILRFGFVFVDDTPFDDAVHTKRLLERIGPIRETHYGGFYDFIPDMAKADTAYSNMALPAHTDTTYFTDPAGLQAFHLLSHTPSPDAPDATGGESLLVDGFHVAEALRRESQVDFRKLMSTGVPWHASGNQGVTITTERLHPVIEVENIGDPNSPIEKIRWNNDDRGVKTHPKASICKSTDEIWIPSVLPLKASAKQAIGWYNAAAKWEEILRRSNSEYWFQLRPGRTLIFDNHRVLHGRSAFTGLRRIVFVVNKDDFMSRWRNSNLPREEVLAQVIG</sequence>
<name>A0A423WZE1_9PEZI</name>
<dbReference type="PANTHER" id="PTHR10696:SF51">
    <property type="entry name" value="TRIMETHYLLYSINE DIOXYGENASE, MITOCHONDRIAL"/>
    <property type="match status" value="1"/>
</dbReference>
<evidence type="ECO:0000313" key="6">
    <source>
        <dbReference type="EMBL" id="ROW08930.1"/>
    </source>
</evidence>
<dbReference type="Gene3D" id="3.60.130.10">
    <property type="entry name" value="Clavaminate synthase-like"/>
    <property type="match status" value="1"/>
</dbReference>
<gene>
    <name evidence="6" type="ORF">VMCG_02909</name>
</gene>
<dbReference type="InterPro" id="IPR050411">
    <property type="entry name" value="AlphaKG_dependent_hydroxylases"/>
</dbReference>
<comment type="pathway">
    <text evidence="2">Amine and polyamine biosynthesis; carnitine biosynthesis.</text>
</comment>
<dbReference type="CDD" id="cd00250">
    <property type="entry name" value="CAS_like"/>
    <property type="match status" value="1"/>
</dbReference>
<reference evidence="6 7" key="1">
    <citation type="submission" date="2015-09" db="EMBL/GenBank/DDBJ databases">
        <title>Host preference determinants of Valsa canker pathogens revealed by comparative genomics.</title>
        <authorList>
            <person name="Yin Z."/>
            <person name="Huang L."/>
        </authorList>
    </citation>
    <scope>NUCLEOTIDE SEQUENCE [LARGE SCALE GENOMIC DNA]</scope>
    <source>
        <strain evidence="6 7">03-1</strain>
    </source>
</reference>
<dbReference type="GO" id="GO:0016491">
    <property type="term" value="F:oxidoreductase activity"/>
    <property type="evidence" value="ECO:0007669"/>
    <property type="project" value="UniProtKB-KW"/>
</dbReference>
<evidence type="ECO:0000256" key="3">
    <source>
        <dbReference type="ARBA" id="ARBA00022873"/>
    </source>
</evidence>